<dbReference type="InParanoid" id="A0A136J5E8"/>
<keyword evidence="2" id="KW-1185">Reference proteome</keyword>
<proteinExistence type="predicted"/>
<dbReference type="OrthoDB" id="191037at2759"/>
<dbReference type="AlphaFoldDB" id="A0A136J5E8"/>
<reference evidence="2" key="1">
    <citation type="submission" date="2016-02" db="EMBL/GenBank/DDBJ databases">
        <title>Draft genome sequence of Microdochium bolleyi, a fungal endophyte of beachgrass.</title>
        <authorList>
            <consortium name="DOE Joint Genome Institute"/>
            <person name="David A.S."/>
            <person name="May G."/>
            <person name="Haridas S."/>
            <person name="Lim J."/>
            <person name="Wang M."/>
            <person name="Labutti K."/>
            <person name="Lipzen A."/>
            <person name="Barry K."/>
            <person name="Grigoriev I.V."/>
        </authorList>
    </citation>
    <scope>NUCLEOTIDE SEQUENCE [LARGE SCALE GENOMIC DNA]</scope>
    <source>
        <strain evidence="2">J235TASD1</strain>
    </source>
</reference>
<gene>
    <name evidence="1" type="ORF">Micbo1qcDRAFT_162547</name>
</gene>
<sequence>MAVYAWRSSAGGGLAAEKVMMASRVVCVMPMAVMTRAHEMGRKSSGRASSRRVRLLRPAARLDDIPHQMKRPVASSSCMLSLARGKCGVLAAVVDRGAAFAV</sequence>
<dbReference type="Proteomes" id="UP000070501">
    <property type="component" value="Unassembled WGS sequence"/>
</dbReference>
<protein>
    <submittedName>
        <fullName evidence="1">Uncharacterized protein</fullName>
    </submittedName>
</protein>
<organism evidence="1 2">
    <name type="scientific">Microdochium bolleyi</name>
    <dbReference type="NCBI Taxonomy" id="196109"/>
    <lineage>
        <taxon>Eukaryota</taxon>
        <taxon>Fungi</taxon>
        <taxon>Dikarya</taxon>
        <taxon>Ascomycota</taxon>
        <taxon>Pezizomycotina</taxon>
        <taxon>Sordariomycetes</taxon>
        <taxon>Xylariomycetidae</taxon>
        <taxon>Xylariales</taxon>
        <taxon>Microdochiaceae</taxon>
        <taxon>Microdochium</taxon>
    </lineage>
</organism>
<feature type="non-terminal residue" evidence="1">
    <location>
        <position position="102"/>
    </location>
</feature>
<dbReference type="EMBL" id="KQ964249">
    <property type="protein sequence ID" value="KXJ92319.1"/>
    <property type="molecule type" value="Genomic_DNA"/>
</dbReference>
<evidence type="ECO:0000313" key="2">
    <source>
        <dbReference type="Proteomes" id="UP000070501"/>
    </source>
</evidence>
<accession>A0A136J5E8</accession>
<evidence type="ECO:0000313" key="1">
    <source>
        <dbReference type="EMBL" id="KXJ92319.1"/>
    </source>
</evidence>
<name>A0A136J5E8_9PEZI</name>